<evidence type="ECO:0000313" key="2">
    <source>
        <dbReference type="Proteomes" id="UP000299102"/>
    </source>
</evidence>
<accession>A0A4C1WEN4</accession>
<dbReference type="EMBL" id="BGZK01000534">
    <property type="protein sequence ID" value="GBP48942.1"/>
    <property type="molecule type" value="Genomic_DNA"/>
</dbReference>
<name>A0A4C1WEN4_EUMVA</name>
<protein>
    <submittedName>
        <fullName evidence="1">Uncharacterized protein</fullName>
    </submittedName>
</protein>
<gene>
    <name evidence="1" type="ORF">EVAR_32276_1</name>
</gene>
<comment type="caution">
    <text evidence="1">The sequence shown here is derived from an EMBL/GenBank/DDBJ whole genome shotgun (WGS) entry which is preliminary data.</text>
</comment>
<organism evidence="1 2">
    <name type="scientific">Eumeta variegata</name>
    <name type="common">Bagworm moth</name>
    <name type="synonym">Eumeta japonica</name>
    <dbReference type="NCBI Taxonomy" id="151549"/>
    <lineage>
        <taxon>Eukaryota</taxon>
        <taxon>Metazoa</taxon>
        <taxon>Ecdysozoa</taxon>
        <taxon>Arthropoda</taxon>
        <taxon>Hexapoda</taxon>
        <taxon>Insecta</taxon>
        <taxon>Pterygota</taxon>
        <taxon>Neoptera</taxon>
        <taxon>Endopterygota</taxon>
        <taxon>Lepidoptera</taxon>
        <taxon>Glossata</taxon>
        <taxon>Ditrysia</taxon>
        <taxon>Tineoidea</taxon>
        <taxon>Psychidae</taxon>
        <taxon>Oiketicinae</taxon>
        <taxon>Eumeta</taxon>
    </lineage>
</organism>
<evidence type="ECO:0000313" key="1">
    <source>
        <dbReference type="EMBL" id="GBP48942.1"/>
    </source>
</evidence>
<dbReference type="AlphaFoldDB" id="A0A4C1WEN4"/>
<dbReference type="Proteomes" id="UP000299102">
    <property type="component" value="Unassembled WGS sequence"/>
</dbReference>
<keyword evidence="2" id="KW-1185">Reference proteome</keyword>
<proteinExistence type="predicted"/>
<reference evidence="1 2" key="1">
    <citation type="journal article" date="2019" name="Commun. Biol.">
        <title>The bagworm genome reveals a unique fibroin gene that provides high tensile strength.</title>
        <authorList>
            <person name="Kono N."/>
            <person name="Nakamura H."/>
            <person name="Ohtoshi R."/>
            <person name="Tomita M."/>
            <person name="Numata K."/>
            <person name="Arakawa K."/>
        </authorList>
    </citation>
    <scope>NUCLEOTIDE SEQUENCE [LARGE SCALE GENOMIC DNA]</scope>
</reference>
<sequence>MSFKPYLFEDRRDLMRLESCDALFVLKATARAISVFLILGLRSLSHPQKVFKRPSMAYNLPVTSRSSQVPVQQHRVRAMSCTVIANLPAWYSIRMIYSL</sequence>